<evidence type="ECO:0000313" key="1">
    <source>
        <dbReference type="EMBL" id="KND99562.1"/>
    </source>
</evidence>
<accession>A0A0L0NZH9</accession>
<organism evidence="1 2">
    <name type="scientific">Candidozyma auris</name>
    <name type="common">Yeast</name>
    <name type="synonym">Candida auris</name>
    <dbReference type="NCBI Taxonomy" id="498019"/>
    <lineage>
        <taxon>Eukaryota</taxon>
        <taxon>Fungi</taxon>
        <taxon>Dikarya</taxon>
        <taxon>Ascomycota</taxon>
        <taxon>Saccharomycotina</taxon>
        <taxon>Pichiomycetes</taxon>
        <taxon>Metschnikowiaceae</taxon>
        <taxon>Candidozyma</taxon>
    </lineage>
</organism>
<comment type="caution">
    <text evidence="1">The sequence shown here is derived from an EMBL/GenBank/DDBJ whole genome shotgun (WGS) entry which is preliminary data.</text>
</comment>
<dbReference type="VEuPathDB" id="FungiDB:QG37_03715"/>
<sequence length="63" mass="7151">MLKEITFNFRYDANTKDDEVLQNPKKGKTQIIMKCLKNRLLDSTAAVLKNLLSVALDRLGISL</sequence>
<dbReference type="AlphaFoldDB" id="A0A0L0NZH9"/>
<dbReference type="Proteomes" id="UP000037122">
    <property type="component" value="Unassembled WGS sequence"/>
</dbReference>
<proteinExistence type="predicted"/>
<gene>
    <name evidence="1" type="ORF">QG37_03715</name>
</gene>
<reference evidence="2" key="1">
    <citation type="journal article" date="2015" name="BMC Genomics">
        <title>Draft genome of a commonly misdiagnosed multidrug resistant pathogen Candida auris.</title>
        <authorList>
            <person name="Chatterjee S."/>
            <person name="Alampalli S.V."/>
            <person name="Nageshan R.K."/>
            <person name="Chettiar S.T."/>
            <person name="Joshi S."/>
            <person name="Tatu U.S."/>
        </authorList>
    </citation>
    <scope>NUCLEOTIDE SEQUENCE [LARGE SCALE GENOMIC DNA]</scope>
    <source>
        <strain evidence="2">6684</strain>
    </source>
</reference>
<evidence type="ECO:0000313" key="2">
    <source>
        <dbReference type="Proteomes" id="UP000037122"/>
    </source>
</evidence>
<dbReference type="EMBL" id="LGST01000023">
    <property type="protein sequence ID" value="KND99562.1"/>
    <property type="molecule type" value="Genomic_DNA"/>
</dbReference>
<protein>
    <submittedName>
        <fullName evidence="1">Uncharacterized protein</fullName>
    </submittedName>
</protein>
<name>A0A0L0NZH9_CANAR</name>